<dbReference type="CDD" id="cd17753">
    <property type="entry name" value="MCM2"/>
    <property type="match status" value="1"/>
</dbReference>
<keyword evidence="13" id="KW-0238">DNA-binding</keyword>
<dbReference type="GO" id="GO:0003697">
    <property type="term" value="F:single-stranded DNA binding"/>
    <property type="evidence" value="ECO:0007669"/>
    <property type="project" value="TreeGrafter"/>
</dbReference>
<keyword evidence="20" id="KW-1185">Reference proteome</keyword>
<reference evidence="19" key="1">
    <citation type="submission" date="2022-07" db="EMBL/GenBank/DDBJ databases">
        <title>Phylogenomic reconstructions and comparative analyses of Kickxellomycotina fungi.</title>
        <authorList>
            <person name="Reynolds N.K."/>
            <person name="Stajich J.E."/>
            <person name="Barry K."/>
            <person name="Grigoriev I.V."/>
            <person name="Crous P."/>
            <person name="Smith M.E."/>
        </authorList>
    </citation>
    <scope>NUCLEOTIDE SEQUENCE</scope>
    <source>
        <strain evidence="19">NRRL 1566</strain>
    </source>
</reference>
<dbReference type="GO" id="GO:0042555">
    <property type="term" value="C:MCM complex"/>
    <property type="evidence" value="ECO:0007669"/>
    <property type="project" value="InterPro"/>
</dbReference>
<evidence type="ECO:0000256" key="16">
    <source>
        <dbReference type="ARBA" id="ARBA00074927"/>
    </source>
</evidence>
<feature type="region of interest" description="Disordered" evidence="17">
    <location>
        <begin position="1"/>
        <end position="43"/>
    </location>
</feature>
<dbReference type="Pfam" id="PF14551">
    <property type="entry name" value="MCM_N"/>
    <property type="match status" value="1"/>
</dbReference>
<evidence type="ECO:0000256" key="14">
    <source>
        <dbReference type="ARBA" id="ARBA00023242"/>
    </source>
</evidence>
<keyword evidence="8" id="KW-0863">Zinc-finger</keyword>
<dbReference type="EC" id="3.6.4.12" evidence="3"/>
<dbReference type="GO" id="GO:0017116">
    <property type="term" value="F:single-stranded DNA helicase activity"/>
    <property type="evidence" value="ECO:0007669"/>
    <property type="project" value="TreeGrafter"/>
</dbReference>
<dbReference type="PANTHER" id="PTHR11630:SF44">
    <property type="entry name" value="DNA REPLICATION LICENSING FACTOR MCM2"/>
    <property type="match status" value="1"/>
</dbReference>
<dbReference type="SMART" id="SM00350">
    <property type="entry name" value="MCM"/>
    <property type="match status" value="1"/>
</dbReference>
<dbReference type="AlphaFoldDB" id="A0A9W8IIJ3"/>
<dbReference type="FunFam" id="2.20.28.10:FF:000002">
    <property type="entry name" value="DNA helicase"/>
    <property type="match status" value="1"/>
</dbReference>
<evidence type="ECO:0000256" key="5">
    <source>
        <dbReference type="ARBA" id="ARBA00022705"/>
    </source>
</evidence>
<dbReference type="InterPro" id="IPR012340">
    <property type="entry name" value="NA-bd_OB-fold"/>
</dbReference>
<evidence type="ECO:0000259" key="18">
    <source>
        <dbReference type="PROSITE" id="PS50051"/>
    </source>
</evidence>
<evidence type="ECO:0000256" key="12">
    <source>
        <dbReference type="ARBA" id="ARBA00022840"/>
    </source>
</evidence>
<keyword evidence="10 19" id="KW-0347">Helicase</keyword>
<dbReference type="InterPro" id="IPR001208">
    <property type="entry name" value="MCM_dom"/>
</dbReference>
<protein>
    <recommendedName>
        <fullName evidence="4">DNA replication licensing factor MCM2</fullName>
        <ecNumber evidence="3">3.6.4.12</ecNumber>
    </recommendedName>
    <alternativeName>
        <fullName evidence="16">DNA replication licensing factor mcm2</fullName>
    </alternativeName>
</protein>
<proteinExistence type="inferred from homology"/>
<dbReference type="Pfam" id="PF23669">
    <property type="entry name" value="WHD_MCM2"/>
    <property type="match status" value="1"/>
</dbReference>
<dbReference type="InterPro" id="IPR033762">
    <property type="entry name" value="MCM_OB"/>
</dbReference>
<dbReference type="Proteomes" id="UP001139887">
    <property type="component" value="Unassembled WGS sequence"/>
</dbReference>
<name>A0A9W8IIJ3_9FUNG</name>
<dbReference type="Gene3D" id="3.40.50.300">
    <property type="entry name" value="P-loop containing nucleotide triphosphate hydrolases"/>
    <property type="match status" value="1"/>
</dbReference>
<dbReference type="SUPFAM" id="SSF52540">
    <property type="entry name" value="P-loop containing nucleoside triphosphate hydrolases"/>
    <property type="match status" value="1"/>
</dbReference>
<dbReference type="InterPro" id="IPR018525">
    <property type="entry name" value="MCM_CS"/>
</dbReference>
<dbReference type="InterPro" id="IPR041562">
    <property type="entry name" value="MCM_lid"/>
</dbReference>
<dbReference type="PANTHER" id="PTHR11630">
    <property type="entry name" value="DNA REPLICATION LICENSING FACTOR MCM FAMILY MEMBER"/>
    <property type="match status" value="1"/>
</dbReference>
<dbReference type="PROSITE" id="PS50051">
    <property type="entry name" value="MCM_2"/>
    <property type="match status" value="1"/>
</dbReference>
<feature type="compositionally biased region" description="Basic and acidic residues" evidence="17">
    <location>
        <begin position="9"/>
        <end position="20"/>
    </location>
</feature>
<evidence type="ECO:0000256" key="9">
    <source>
        <dbReference type="ARBA" id="ARBA00022801"/>
    </source>
</evidence>
<keyword evidence="11" id="KW-0862">Zinc</keyword>
<dbReference type="InterPro" id="IPR027417">
    <property type="entry name" value="P-loop_NTPase"/>
</dbReference>
<evidence type="ECO:0000256" key="4">
    <source>
        <dbReference type="ARBA" id="ARBA00018925"/>
    </source>
</evidence>
<evidence type="ECO:0000256" key="13">
    <source>
        <dbReference type="ARBA" id="ARBA00023125"/>
    </source>
</evidence>
<accession>A0A9W8IIJ3</accession>
<dbReference type="Gene3D" id="2.20.28.10">
    <property type="match status" value="1"/>
</dbReference>
<evidence type="ECO:0000256" key="7">
    <source>
        <dbReference type="ARBA" id="ARBA00022741"/>
    </source>
</evidence>
<evidence type="ECO:0000256" key="17">
    <source>
        <dbReference type="SAM" id="MobiDB-lite"/>
    </source>
</evidence>
<dbReference type="InterPro" id="IPR008045">
    <property type="entry name" value="MCM2"/>
</dbReference>
<sequence length="870" mass="97844">MNDGYENDMPEHLDETREQEAEGELLALNEDEDEGEDLFGPNMERDYRYNAALDHYDEGMVDDTAYAAMDPRERARVEARMRRRDMEEGHGIAARVPLAFMQDLDDEQGPMRTVASSKHAHLLDMAREVTDEERAMTLDDLKDMKGRTVAAWVSEAGPRQTIAREFRRFLLSYVDDHGASVYGERIRQLGAANGESLELTYAHLARARPLLAYFLANAPREMLQIMDDVAMDAVLTMFPDYARIRAEIHVRVAELPTTSSLRELRQAQLNCLVRVSGVVSRRTGVFPQLKYVKFSCTKCGVVLGPFYQDSQAEVRVSMCSNCQSRGPFTLNSEQTVYRNYQRLTLQETPGSVPPGRLPRHREVVLLWDLIDCAKPGEEIEVTGIYTHTLDVALHQRQGFPVFSTVIEANHVSKRADEFAAVRLTEEDRRAIRGLARDENVGRRIIKSIAPSIYGHEQIKTALALALFGGVPKDIGGKLRTRGDINVLLLGDPGTAKSQLLKYVEATAHRAVFTTGQGASAVGLTASVRKDPVTREWTLEGGALVLADRGVCLIDEFDKMNDADRTSIHEAMEQQSISISKAGIVTTLHARCSVIAAANPIGGRYRPALAFSQNVELTEPILSRFDVLCVVRDEVDPVRDEMLGRFVVQSHMQSHPLFQAAADADSSADDAALDIIPQQLLRKYIMYARENVHPRMSERFSDKVAHLYAELRRESLATASIPITVRHVESMVRLAEAHARMHLRDYVRNDDVEVAIRVALEGFIGAQKMSVMRPLRRKFNRYLYARRDHFELLYYLLGRLVQERLTFYSLKHNGALPEQVEVSKSEFEAQAQAFGVTDCSEFYKSSLFNEQMFAIDATRAVITKTLSATAL</sequence>
<keyword evidence="15" id="KW-0131">Cell cycle</keyword>
<dbReference type="Pfam" id="PF12619">
    <property type="entry name" value="MCM2_N"/>
    <property type="match status" value="1"/>
</dbReference>
<dbReference type="Pfam" id="PF00493">
    <property type="entry name" value="MCM"/>
    <property type="match status" value="1"/>
</dbReference>
<evidence type="ECO:0000256" key="2">
    <source>
        <dbReference type="ARBA" id="ARBA00008010"/>
    </source>
</evidence>
<organism evidence="19 20">
    <name type="scientific">Coemansia brasiliensis</name>
    <dbReference type="NCBI Taxonomy" id="2650707"/>
    <lineage>
        <taxon>Eukaryota</taxon>
        <taxon>Fungi</taxon>
        <taxon>Fungi incertae sedis</taxon>
        <taxon>Zoopagomycota</taxon>
        <taxon>Kickxellomycotina</taxon>
        <taxon>Kickxellomycetes</taxon>
        <taxon>Kickxellales</taxon>
        <taxon>Kickxellaceae</taxon>
        <taxon>Coemansia</taxon>
    </lineage>
</organism>
<keyword evidence="12" id="KW-0067">ATP-binding</keyword>
<dbReference type="Pfam" id="PF17207">
    <property type="entry name" value="MCM_OB"/>
    <property type="match status" value="1"/>
</dbReference>
<dbReference type="EMBL" id="JANBUW010000005">
    <property type="protein sequence ID" value="KAJ2852136.1"/>
    <property type="molecule type" value="Genomic_DNA"/>
</dbReference>
<comment type="similarity">
    <text evidence="2">Belongs to the MCM family.</text>
</comment>
<evidence type="ECO:0000256" key="3">
    <source>
        <dbReference type="ARBA" id="ARBA00012551"/>
    </source>
</evidence>
<keyword evidence="7" id="KW-0547">Nucleotide-binding</keyword>
<evidence type="ECO:0000256" key="6">
    <source>
        <dbReference type="ARBA" id="ARBA00022723"/>
    </source>
</evidence>
<dbReference type="SUPFAM" id="SSF50249">
    <property type="entry name" value="Nucleic acid-binding proteins"/>
    <property type="match status" value="1"/>
</dbReference>
<dbReference type="GO" id="GO:0043138">
    <property type="term" value="F:3'-5' DNA helicase activity"/>
    <property type="evidence" value="ECO:0007669"/>
    <property type="project" value="TreeGrafter"/>
</dbReference>
<dbReference type="Gene3D" id="2.40.50.140">
    <property type="entry name" value="Nucleic acid-binding proteins"/>
    <property type="match status" value="1"/>
</dbReference>
<dbReference type="GO" id="GO:0008270">
    <property type="term" value="F:zinc ion binding"/>
    <property type="evidence" value="ECO:0007669"/>
    <property type="project" value="UniProtKB-KW"/>
</dbReference>
<keyword evidence="9 19" id="KW-0378">Hydrolase</keyword>
<dbReference type="InterPro" id="IPR027925">
    <property type="entry name" value="MCM_N"/>
</dbReference>
<comment type="subcellular location">
    <subcellularLocation>
        <location evidence="1">Nucleus</location>
    </subcellularLocation>
</comment>
<evidence type="ECO:0000256" key="11">
    <source>
        <dbReference type="ARBA" id="ARBA00022833"/>
    </source>
</evidence>
<keyword evidence="6" id="KW-0479">Metal-binding</keyword>
<dbReference type="InterPro" id="IPR031327">
    <property type="entry name" value="MCM"/>
</dbReference>
<dbReference type="GO" id="GO:0043596">
    <property type="term" value="C:nuclear replication fork"/>
    <property type="evidence" value="ECO:0007669"/>
    <property type="project" value="UniProtKB-ARBA"/>
</dbReference>
<dbReference type="GO" id="GO:0016787">
    <property type="term" value="F:hydrolase activity"/>
    <property type="evidence" value="ECO:0007669"/>
    <property type="project" value="UniProtKB-KW"/>
</dbReference>
<dbReference type="Gene3D" id="3.30.1640.10">
    <property type="entry name" value="mini-chromosome maintenance (MCM) complex, chain A, domain 1"/>
    <property type="match status" value="1"/>
</dbReference>
<keyword evidence="5" id="KW-0235">DNA replication</keyword>
<evidence type="ECO:0000256" key="10">
    <source>
        <dbReference type="ARBA" id="ARBA00022806"/>
    </source>
</evidence>
<dbReference type="FunFam" id="3.40.50.300:FF:000138">
    <property type="entry name" value="DNA helicase"/>
    <property type="match status" value="1"/>
</dbReference>
<evidence type="ECO:0000256" key="15">
    <source>
        <dbReference type="ARBA" id="ARBA00023306"/>
    </source>
</evidence>
<evidence type="ECO:0000256" key="8">
    <source>
        <dbReference type="ARBA" id="ARBA00022771"/>
    </source>
</evidence>
<evidence type="ECO:0000313" key="19">
    <source>
        <dbReference type="EMBL" id="KAJ2852136.1"/>
    </source>
</evidence>
<evidence type="ECO:0000256" key="1">
    <source>
        <dbReference type="ARBA" id="ARBA00004123"/>
    </source>
</evidence>
<dbReference type="GO" id="GO:0031261">
    <property type="term" value="C:DNA replication preinitiation complex"/>
    <property type="evidence" value="ECO:0007669"/>
    <property type="project" value="UniProtKB-ARBA"/>
</dbReference>
<dbReference type="GO" id="GO:1902975">
    <property type="term" value="P:mitotic DNA replication initiation"/>
    <property type="evidence" value="ECO:0007669"/>
    <property type="project" value="TreeGrafter"/>
</dbReference>
<dbReference type="PRINTS" id="PR01657">
    <property type="entry name" value="MCMFAMILY"/>
</dbReference>
<dbReference type="InterPro" id="IPR059098">
    <property type="entry name" value="WHD_MCM2"/>
</dbReference>
<feature type="domain" description="MCM C-terminal AAA(+) ATPase" evidence="18">
    <location>
        <begin position="440"/>
        <end position="646"/>
    </location>
</feature>
<dbReference type="OrthoDB" id="844at2759"/>
<dbReference type="GO" id="GO:0000727">
    <property type="term" value="P:double-strand break repair via break-induced replication"/>
    <property type="evidence" value="ECO:0007669"/>
    <property type="project" value="TreeGrafter"/>
</dbReference>
<evidence type="ECO:0000313" key="20">
    <source>
        <dbReference type="Proteomes" id="UP001139887"/>
    </source>
</evidence>
<gene>
    <name evidence="19" type="primary">MCM2</name>
    <name evidence="19" type="ORF">IWW36_000516</name>
</gene>
<dbReference type="GO" id="GO:0005524">
    <property type="term" value="F:ATP binding"/>
    <property type="evidence" value="ECO:0007669"/>
    <property type="project" value="UniProtKB-KW"/>
</dbReference>
<comment type="caution">
    <text evidence="19">The sequence shown here is derived from an EMBL/GenBank/DDBJ whole genome shotgun (WGS) entry which is preliminary data.</text>
</comment>
<dbReference type="Pfam" id="PF17855">
    <property type="entry name" value="MCM_lid"/>
    <property type="match status" value="1"/>
</dbReference>
<dbReference type="PRINTS" id="PR01658">
    <property type="entry name" value="MCMPROTEIN2"/>
</dbReference>
<dbReference type="PROSITE" id="PS00847">
    <property type="entry name" value="MCM_1"/>
    <property type="match status" value="1"/>
</dbReference>
<dbReference type="GO" id="GO:0005656">
    <property type="term" value="C:nuclear pre-replicative complex"/>
    <property type="evidence" value="ECO:0007669"/>
    <property type="project" value="UniProtKB-ARBA"/>
</dbReference>
<keyword evidence="14" id="KW-0539">Nucleus</keyword>
<dbReference type="GO" id="GO:0006279">
    <property type="term" value="P:premeiotic DNA replication"/>
    <property type="evidence" value="ECO:0007669"/>
    <property type="project" value="UniProtKB-ARBA"/>
</dbReference>